<evidence type="ECO:0000256" key="1">
    <source>
        <dbReference type="SAM" id="MobiDB-lite"/>
    </source>
</evidence>
<dbReference type="EMBL" id="JAACFV010000099">
    <property type="protein sequence ID" value="KAF7505857.1"/>
    <property type="molecule type" value="Genomic_DNA"/>
</dbReference>
<dbReference type="AlphaFoldDB" id="A0A8H7E1E7"/>
<feature type="domain" description="Cyclin-D1-binding protein 1-like N-terminal" evidence="2">
    <location>
        <begin position="47"/>
        <end position="196"/>
    </location>
</feature>
<dbReference type="Gene3D" id="1.20.1420.10">
    <property type="entry name" value="Talin, central domain"/>
    <property type="match status" value="1"/>
</dbReference>
<feature type="compositionally biased region" description="Acidic residues" evidence="1">
    <location>
        <begin position="192"/>
        <end position="211"/>
    </location>
</feature>
<keyword evidence="4" id="KW-1185">Reference proteome</keyword>
<dbReference type="OrthoDB" id="4088536at2759"/>
<comment type="caution">
    <text evidence="3">The sequence shown here is derived from an EMBL/GenBank/DDBJ whole genome shotgun (WGS) entry which is preliminary data.</text>
</comment>
<evidence type="ECO:0000259" key="2">
    <source>
        <dbReference type="Pfam" id="PF13324"/>
    </source>
</evidence>
<dbReference type="InterPro" id="IPR026907">
    <property type="entry name" value="GCIP-like"/>
</dbReference>
<dbReference type="GO" id="GO:0005634">
    <property type="term" value="C:nucleus"/>
    <property type="evidence" value="ECO:0007669"/>
    <property type="project" value="TreeGrafter"/>
</dbReference>
<proteinExistence type="predicted"/>
<organism evidence="3 4">
    <name type="scientific">Endocarpon pusillum</name>
    <dbReference type="NCBI Taxonomy" id="364733"/>
    <lineage>
        <taxon>Eukaryota</taxon>
        <taxon>Fungi</taxon>
        <taxon>Dikarya</taxon>
        <taxon>Ascomycota</taxon>
        <taxon>Pezizomycotina</taxon>
        <taxon>Eurotiomycetes</taxon>
        <taxon>Chaetothyriomycetidae</taxon>
        <taxon>Verrucariales</taxon>
        <taxon>Verrucariaceae</taxon>
        <taxon>Endocarpon</taxon>
    </lineage>
</organism>
<protein>
    <recommendedName>
        <fullName evidence="2">Cyclin-D1-binding protein 1-like N-terminal domain-containing protein</fullName>
    </recommendedName>
</protein>
<dbReference type="Gene3D" id="1.20.1410.10">
    <property type="entry name" value="I/LWEQ domain"/>
    <property type="match status" value="1"/>
</dbReference>
<dbReference type="PANTHER" id="PTHR15492">
    <property type="entry name" value="CYCLIN D1-BINDING PROTEIN 1"/>
    <property type="match status" value="1"/>
</dbReference>
<feature type="region of interest" description="Disordered" evidence="1">
    <location>
        <begin position="191"/>
        <end position="246"/>
    </location>
</feature>
<dbReference type="Pfam" id="PF13324">
    <property type="entry name" value="GCIP_N"/>
    <property type="match status" value="1"/>
</dbReference>
<dbReference type="InterPro" id="IPR049317">
    <property type="entry name" value="GCIP-like_N"/>
</dbReference>
<gene>
    <name evidence="3" type="ORF">GJ744_012479</name>
</gene>
<evidence type="ECO:0000313" key="4">
    <source>
        <dbReference type="Proteomes" id="UP000606974"/>
    </source>
</evidence>
<sequence length="395" mass="43033">MADTKLITTLDTTFNLLDQFASSLNSLPPDGTTPPPASLSPLPLLSTCAATLRAQTTKLSLLIITPPFTPTAISGILSSLNDAILPSLLTAALLLTPSTFTKAYSCETVSLTKATLRDLRDLAHLVEARSKDGQPKADPTSQLKNDVTAATGKIWDDCDELKKLADDGIAGFVVKKAEQYLDLIKDAVKEIEEWDPEDDDDDDDDDDDNDEEHGFFIDEQDTPPSLPKDLQETPPTSNPSSQPTQDLNNLKSAVLKILTRIPQSLHVVIAQRLKKGLPLSSSSSANPVNPKHLLILDTLLSRISQTSTCIDDVAERLYTHDALGAMLTAEKARAYVVEIMESVGAGTSSRHAHRLVMQMERGLKKGGGRRVEETKEDRYIERALEWIKSVGTTIP</sequence>
<evidence type="ECO:0000313" key="3">
    <source>
        <dbReference type="EMBL" id="KAF7505857.1"/>
    </source>
</evidence>
<dbReference type="PANTHER" id="PTHR15492:SF1">
    <property type="entry name" value="CYCLIN-D1-BINDING PROTEIN 1"/>
    <property type="match status" value="1"/>
</dbReference>
<accession>A0A8H7E1E7</accession>
<name>A0A8H7E1E7_9EURO</name>
<dbReference type="Proteomes" id="UP000606974">
    <property type="component" value="Unassembled WGS sequence"/>
</dbReference>
<feature type="compositionally biased region" description="Low complexity" evidence="1">
    <location>
        <begin position="232"/>
        <end position="245"/>
    </location>
</feature>
<reference evidence="3" key="1">
    <citation type="submission" date="2020-02" db="EMBL/GenBank/DDBJ databases">
        <authorList>
            <person name="Palmer J.M."/>
        </authorList>
    </citation>
    <scope>NUCLEOTIDE SEQUENCE</scope>
    <source>
        <strain evidence="3">EPUS1.4</strain>
        <tissue evidence="3">Thallus</tissue>
    </source>
</reference>